<feature type="domain" description="LOB" evidence="2">
    <location>
        <begin position="1"/>
        <end position="107"/>
    </location>
</feature>
<proteinExistence type="inferred from homology"/>
<evidence type="ECO:0000259" key="2">
    <source>
        <dbReference type="PROSITE" id="PS50891"/>
    </source>
</evidence>
<dbReference type="AlphaFoldDB" id="A0A2Z7A6A4"/>
<dbReference type="PROSITE" id="PS50891">
    <property type="entry name" value="LOB"/>
    <property type="match status" value="1"/>
</dbReference>
<dbReference type="Proteomes" id="UP000250235">
    <property type="component" value="Unassembled WGS sequence"/>
</dbReference>
<dbReference type="EMBL" id="KV018459">
    <property type="protein sequence ID" value="KZV17104.1"/>
    <property type="molecule type" value="Genomic_DNA"/>
</dbReference>
<dbReference type="PANTHER" id="PTHR31304">
    <property type="entry name" value="LOB DOMAIN-CONTAINING PROTEIN 38"/>
    <property type="match status" value="1"/>
</dbReference>
<dbReference type="InterPro" id="IPR004883">
    <property type="entry name" value="LOB"/>
</dbReference>
<dbReference type="GO" id="GO:0010468">
    <property type="term" value="P:regulation of gene expression"/>
    <property type="evidence" value="ECO:0007669"/>
    <property type="project" value="TreeGrafter"/>
</dbReference>
<evidence type="ECO:0000313" key="4">
    <source>
        <dbReference type="Proteomes" id="UP000250235"/>
    </source>
</evidence>
<sequence>MSCNGCRVLRKGCAEDCILRPSLQWISSSQSQANATLFLAKFYGRAGLINLIDAGPAHLRPVIFGSLLYEACGRIIDPVRGSVGLMSSGSWPQCQAAVEAVLKGEPIMTQRSGDDDSSSASVKQSIMPLQGCDIRHLSKDASSAFPLRVKNRRRFKRSAKKNVDSAASEFISESDAKFTITGWESGEDHKDFPCEVKREGSHDSSSVETVEQDLVNRVEPGPEYKPVLLDSGIKIQLELTLGFNPVLDTQR</sequence>
<protein>
    <submittedName>
        <fullName evidence="3">LOB domain-containing protein 42-like</fullName>
    </submittedName>
</protein>
<evidence type="ECO:0000313" key="3">
    <source>
        <dbReference type="EMBL" id="KZV17104.1"/>
    </source>
</evidence>
<dbReference type="Pfam" id="PF03195">
    <property type="entry name" value="LOB"/>
    <property type="match status" value="1"/>
</dbReference>
<accession>A0A2Z7A6A4</accession>
<reference evidence="3 4" key="1">
    <citation type="journal article" date="2015" name="Proc. Natl. Acad. Sci. U.S.A.">
        <title>The resurrection genome of Boea hygrometrica: A blueprint for survival of dehydration.</title>
        <authorList>
            <person name="Xiao L."/>
            <person name="Yang G."/>
            <person name="Zhang L."/>
            <person name="Yang X."/>
            <person name="Zhao S."/>
            <person name="Ji Z."/>
            <person name="Zhou Q."/>
            <person name="Hu M."/>
            <person name="Wang Y."/>
            <person name="Chen M."/>
            <person name="Xu Y."/>
            <person name="Jin H."/>
            <person name="Xiao X."/>
            <person name="Hu G."/>
            <person name="Bao F."/>
            <person name="Hu Y."/>
            <person name="Wan P."/>
            <person name="Li L."/>
            <person name="Deng X."/>
            <person name="Kuang T."/>
            <person name="Xiang C."/>
            <person name="Zhu J.K."/>
            <person name="Oliver M.J."/>
            <person name="He Y."/>
        </authorList>
    </citation>
    <scope>NUCLEOTIDE SEQUENCE [LARGE SCALE GENOMIC DNA]</scope>
    <source>
        <strain evidence="4">cv. XS01</strain>
    </source>
</reference>
<gene>
    <name evidence="3" type="ORF">F511_18445</name>
</gene>
<comment type="similarity">
    <text evidence="1">Belongs to the LOB domain-containing protein family.</text>
</comment>
<dbReference type="OrthoDB" id="1922547at2759"/>
<name>A0A2Z7A6A4_9LAMI</name>
<keyword evidence="4" id="KW-1185">Reference proteome</keyword>
<organism evidence="3 4">
    <name type="scientific">Dorcoceras hygrometricum</name>
    <dbReference type="NCBI Taxonomy" id="472368"/>
    <lineage>
        <taxon>Eukaryota</taxon>
        <taxon>Viridiplantae</taxon>
        <taxon>Streptophyta</taxon>
        <taxon>Embryophyta</taxon>
        <taxon>Tracheophyta</taxon>
        <taxon>Spermatophyta</taxon>
        <taxon>Magnoliopsida</taxon>
        <taxon>eudicotyledons</taxon>
        <taxon>Gunneridae</taxon>
        <taxon>Pentapetalae</taxon>
        <taxon>asterids</taxon>
        <taxon>lamiids</taxon>
        <taxon>Lamiales</taxon>
        <taxon>Gesneriaceae</taxon>
        <taxon>Didymocarpoideae</taxon>
        <taxon>Trichosporeae</taxon>
        <taxon>Loxocarpinae</taxon>
        <taxon>Dorcoceras</taxon>
    </lineage>
</organism>
<evidence type="ECO:0000256" key="1">
    <source>
        <dbReference type="ARBA" id="ARBA00005474"/>
    </source>
</evidence>
<dbReference type="PANTHER" id="PTHR31304:SF73">
    <property type="entry name" value="OS01G0511000 PROTEIN"/>
    <property type="match status" value="1"/>
</dbReference>